<comment type="caution">
    <text evidence="2">The sequence shown here is derived from an EMBL/GenBank/DDBJ whole genome shotgun (WGS) entry which is preliminary data.</text>
</comment>
<organism evidence="2 3">
    <name type="scientific">Croceicoccus ponticola</name>
    <dbReference type="NCBI Taxonomy" id="2217664"/>
    <lineage>
        <taxon>Bacteria</taxon>
        <taxon>Pseudomonadati</taxon>
        <taxon>Pseudomonadota</taxon>
        <taxon>Alphaproteobacteria</taxon>
        <taxon>Sphingomonadales</taxon>
        <taxon>Erythrobacteraceae</taxon>
        <taxon>Croceicoccus</taxon>
    </lineage>
</organism>
<dbReference type="SUPFAM" id="SSF52096">
    <property type="entry name" value="ClpP/crotonase"/>
    <property type="match status" value="1"/>
</dbReference>
<dbReference type="Gene3D" id="3.90.226.10">
    <property type="entry name" value="2-enoyl-CoA Hydratase, Chain A, domain 1"/>
    <property type="match status" value="1"/>
</dbReference>
<keyword evidence="1" id="KW-0732">Signal</keyword>
<dbReference type="OrthoDB" id="5936191at2"/>
<evidence type="ECO:0000256" key="1">
    <source>
        <dbReference type="SAM" id="SignalP"/>
    </source>
</evidence>
<name>A0A437GZG1_9SPHN</name>
<sequence length="357" mass="38867">MKLIFVFAAFFAVSIASPTWALNYSQGYTGGNCSTCSWIAADGEIAEGDAQSLLDYIKANKIDYEKLIMINSGGGNVAAAIELGKLIRQRGMRVTVARTTEEEPEGAGRTFQAYEGGTCASACVFVLMAGEVREIVEDSVVGVHQFAPTNDDFGSIASTTSSTQSIIAMLQAYAVAMGVNPAILTLASSISPDDMLWLEPQQMERLDLLTTRNYKNEAEWELRPAGSQLVARASQEQTNGRTTGLVVACRSLHVFFEVTSKQSDEIAKSIKGAEFTMDHTRWSLPLTIVDVAVRNDLIQVSFEGGPKVLEAIARANGSLNIDMDMPWVYYDEFGGFEHDIPTSNIEEMTPHIVSSCR</sequence>
<keyword evidence="3" id="KW-1185">Reference proteome</keyword>
<reference evidence="2 3" key="1">
    <citation type="submission" date="2018-12" db="EMBL/GenBank/DDBJ databases">
        <title>Croceicoccus ponticola sp. nov., a lipolytic bacterium isolated from seawater.</title>
        <authorList>
            <person name="Yoon J.-H."/>
        </authorList>
    </citation>
    <scope>NUCLEOTIDE SEQUENCE [LARGE SCALE GENOMIC DNA]</scope>
    <source>
        <strain evidence="2 3">GM-16</strain>
    </source>
</reference>
<dbReference type="InterPro" id="IPR029045">
    <property type="entry name" value="ClpP/crotonase-like_dom_sf"/>
</dbReference>
<feature type="chain" id="PRO_5019191539" description="Periplasmic binding protein domain-containing protein" evidence="1">
    <location>
        <begin position="22"/>
        <end position="357"/>
    </location>
</feature>
<dbReference type="RefSeq" id="WP_127610933.1">
    <property type="nucleotide sequence ID" value="NZ_RXOL01000001.1"/>
</dbReference>
<proteinExistence type="predicted"/>
<dbReference type="EMBL" id="RXOL01000001">
    <property type="protein sequence ID" value="RVQ68748.1"/>
    <property type="molecule type" value="Genomic_DNA"/>
</dbReference>
<evidence type="ECO:0000313" key="3">
    <source>
        <dbReference type="Proteomes" id="UP000283003"/>
    </source>
</evidence>
<protein>
    <recommendedName>
        <fullName evidence="4">Periplasmic binding protein domain-containing protein</fullName>
    </recommendedName>
</protein>
<feature type="signal peptide" evidence="1">
    <location>
        <begin position="1"/>
        <end position="21"/>
    </location>
</feature>
<dbReference type="AlphaFoldDB" id="A0A437GZG1"/>
<dbReference type="Proteomes" id="UP000283003">
    <property type="component" value="Unassembled WGS sequence"/>
</dbReference>
<evidence type="ECO:0000313" key="2">
    <source>
        <dbReference type="EMBL" id="RVQ68748.1"/>
    </source>
</evidence>
<accession>A0A437GZG1</accession>
<gene>
    <name evidence="2" type="ORF">EKN06_00495</name>
</gene>
<evidence type="ECO:0008006" key="4">
    <source>
        <dbReference type="Google" id="ProtNLM"/>
    </source>
</evidence>